<dbReference type="SUPFAM" id="SSF55920">
    <property type="entry name" value="Creatinase/aminopeptidase"/>
    <property type="match status" value="1"/>
</dbReference>
<dbReference type="PANTHER" id="PTHR43330:SF8">
    <property type="entry name" value="METHIONINE AMINOPEPTIDASE 1D, MITOCHONDRIAL"/>
    <property type="match status" value="1"/>
</dbReference>
<dbReference type="Pfam" id="PF00557">
    <property type="entry name" value="Peptidase_M24"/>
    <property type="match status" value="1"/>
</dbReference>
<protein>
    <recommendedName>
        <fullName evidence="1">Peptidase M24 domain-containing protein</fullName>
    </recommendedName>
</protein>
<dbReference type="Proteomes" id="UP000485058">
    <property type="component" value="Unassembled WGS sequence"/>
</dbReference>
<comment type="caution">
    <text evidence="2">The sequence shown here is derived from an EMBL/GenBank/DDBJ whole genome shotgun (WGS) entry which is preliminary data.</text>
</comment>
<feature type="non-terminal residue" evidence="2">
    <location>
        <position position="99"/>
    </location>
</feature>
<proteinExistence type="predicted"/>
<dbReference type="InterPro" id="IPR000994">
    <property type="entry name" value="Pept_M24"/>
</dbReference>
<evidence type="ECO:0000313" key="3">
    <source>
        <dbReference type="Proteomes" id="UP000485058"/>
    </source>
</evidence>
<sequence length="99" mass="10592">MPPWSSQNQVHDSEGIRRMRASGKLAAQVLEHAASLALPGVTTEEIDRAVHAMIIGAGAYPSPLNYGRFPKSVCTSVNECVCHGIPDDRPLAKGDIVNI</sequence>
<name>A0A699YVD6_HAELA</name>
<dbReference type="GO" id="GO:0070006">
    <property type="term" value="F:metalloaminopeptidase activity"/>
    <property type="evidence" value="ECO:0007669"/>
    <property type="project" value="TreeGrafter"/>
</dbReference>
<gene>
    <name evidence="2" type="ORF">HaLaN_09421</name>
</gene>
<keyword evidence="3" id="KW-1185">Reference proteome</keyword>
<evidence type="ECO:0000259" key="1">
    <source>
        <dbReference type="Pfam" id="PF00557"/>
    </source>
</evidence>
<dbReference type="PANTHER" id="PTHR43330">
    <property type="entry name" value="METHIONINE AMINOPEPTIDASE"/>
    <property type="match status" value="1"/>
</dbReference>
<accession>A0A699YVD6</accession>
<evidence type="ECO:0000313" key="2">
    <source>
        <dbReference type="EMBL" id="GFH13521.1"/>
    </source>
</evidence>
<feature type="non-terminal residue" evidence="2">
    <location>
        <position position="1"/>
    </location>
</feature>
<dbReference type="Gene3D" id="3.90.230.10">
    <property type="entry name" value="Creatinase/methionine aminopeptidase superfamily"/>
    <property type="match status" value="1"/>
</dbReference>
<dbReference type="InterPro" id="IPR036005">
    <property type="entry name" value="Creatinase/aminopeptidase-like"/>
</dbReference>
<reference evidence="2 3" key="1">
    <citation type="submission" date="2020-02" db="EMBL/GenBank/DDBJ databases">
        <title>Draft genome sequence of Haematococcus lacustris strain NIES-144.</title>
        <authorList>
            <person name="Morimoto D."/>
            <person name="Nakagawa S."/>
            <person name="Yoshida T."/>
            <person name="Sawayama S."/>
        </authorList>
    </citation>
    <scope>NUCLEOTIDE SEQUENCE [LARGE SCALE GENOMIC DNA]</scope>
    <source>
        <strain evidence="2 3">NIES-144</strain>
    </source>
</reference>
<dbReference type="EMBL" id="BLLF01000622">
    <property type="protein sequence ID" value="GFH13521.1"/>
    <property type="molecule type" value="Genomic_DNA"/>
</dbReference>
<organism evidence="2 3">
    <name type="scientific">Haematococcus lacustris</name>
    <name type="common">Green alga</name>
    <name type="synonym">Haematococcus pluvialis</name>
    <dbReference type="NCBI Taxonomy" id="44745"/>
    <lineage>
        <taxon>Eukaryota</taxon>
        <taxon>Viridiplantae</taxon>
        <taxon>Chlorophyta</taxon>
        <taxon>core chlorophytes</taxon>
        <taxon>Chlorophyceae</taxon>
        <taxon>CS clade</taxon>
        <taxon>Chlamydomonadales</taxon>
        <taxon>Haematococcaceae</taxon>
        <taxon>Haematococcus</taxon>
    </lineage>
</organism>
<dbReference type="AlphaFoldDB" id="A0A699YVD6"/>
<feature type="domain" description="Peptidase M24" evidence="1">
    <location>
        <begin position="18"/>
        <end position="99"/>
    </location>
</feature>